<dbReference type="RefSeq" id="WP_406785991.1">
    <property type="nucleotide sequence ID" value="NZ_JBJIAA010000002.1"/>
</dbReference>
<feature type="transmembrane region" description="Helical" evidence="3">
    <location>
        <begin position="124"/>
        <end position="151"/>
    </location>
</feature>
<sequence length="198" mass="22797">MEKNKYFKMLPNLITIARLILTILFIMLCLNTKMYLAIIFDFLLICFSDIVDGKFARYFNAVTVFGSILDVLVDSFFIFSSLSILCFKGKIVPIWFIILVFINLFVFIITSFTQKDLSTKSKNFFVFDLIGRTSAAFFYIIPGIAYVTIYICINIKIIQYVIWINSALALTACISRVINIYLLKKTASNKLVISKNRM</sequence>
<keyword evidence="1 2" id="KW-0808">Transferase</keyword>
<dbReference type="PROSITE" id="PS00379">
    <property type="entry name" value="CDP_ALCOHOL_P_TRANSF"/>
    <property type="match status" value="1"/>
</dbReference>
<accession>A0ABW8TA07</accession>
<dbReference type="Gene3D" id="1.20.120.1760">
    <property type="match status" value="1"/>
</dbReference>
<evidence type="ECO:0000256" key="3">
    <source>
        <dbReference type="SAM" id="Phobius"/>
    </source>
</evidence>
<feature type="transmembrane region" description="Helical" evidence="3">
    <location>
        <begin position="91"/>
        <end position="112"/>
    </location>
</feature>
<evidence type="ECO:0000313" key="5">
    <source>
        <dbReference type="Proteomes" id="UP001623592"/>
    </source>
</evidence>
<reference evidence="4 5" key="1">
    <citation type="submission" date="2024-11" db="EMBL/GenBank/DDBJ databases">
        <authorList>
            <person name="Heng Y.C."/>
            <person name="Lim A.C.H."/>
            <person name="Lee J.K.Y."/>
            <person name="Kittelmann S."/>
        </authorList>
    </citation>
    <scope>NUCLEOTIDE SEQUENCE [LARGE SCALE GENOMIC DNA]</scope>
    <source>
        <strain evidence="4 5">WILCCON 0114</strain>
    </source>
</reference>
<dbReference type="InterPro" id="IPR048254">
    <property type="entry name" value="CDP_ALCOHOL_P_TRANSF_CS"/>
</dbReference>
<organism evidence="4 5">
    <name type="scientific">Clostridium neuense</name>
    <dbReference type="NCBI Taxonomy" id="1728934"/>
    <lineage>
        <taxon>Bacteria</taxon>
        <taxon>Bacillati</taxon>
        <taxon>Bacillota</taxon>
        <taxon>Clostridia</taxon>
        <taxon>Eubacteriales</taxon>
        <taxon>Clostridiaceae</taxon>
        <taxon>Clostridium</taxon>
    </lineage>
</organism>
<dbReference type="InterPro" id="IPR043130">
    <property type="entry name" value="CDP-OH_PTrfase_TM_dom"/>
</dbReference>
<comment type="caution">
    <text evidence="4">The sequence shown here is derived from an EMBL/GenBank/DDBJ whole genome shotgun (WGS) entry which is preliminary data.</text>
</comment>
<keyword evidence="5" id="KW-1185">Reference proteome</keyword>
<evidence type="ECO:0000256" key="1">
    <source>
        <dbReference type="ARBA" id="ARBA00022679"/>
    </source>
</evidence>
<dbReference type="Proteomes" id="UP001623592">
    <property type="component" value="Unassembled WGS sequence"/>
</dbReference>
<name>A0ABW8TA07_9CLOT</name>
<dbReference type="InterPro" id="IPR000462">
    <property type="entry name" value="CDP-OH_P_trans"/>
</dbReference>
<proteinExistence type="inferred from homology"/>
<feature type="transmembrane region" description="Helical" evidence="3">
    <location>
        <begin position="157"/>
        <end position="183"/>
    </location>
</feature>
<comment type="similarity">
    <text evidence="2">Belongs to the CDP-alcohol phosphatidyltransferase class-I family.</text>
</comment>
<keyword evidence="3" id="KW-0812">Transmembrane</keyword>
<dbReference type="Pfam" id="PF01066">
    <property type="entry name" value="CDP-OH_P_transf"/>
    <property type="match status" value="1"/>
</dbReference>
<evidence type="ECO:0000313" key="4">
    <source>
        <dbReference type="EMBL" id="MFL0249319.1"/>
    </source>
</evidence>
<protein>
    <submittedName>
        <fullName evidence="4">CDP-alcohol phosphatidyltransferase family protein</fullName>
    </submittedName>
</protein>
<dbReference type="EMBL" id="JBJIAA010000002">
    <property type="protein sequence ID" value="MFL0249319.1"/>
    <property type="molecule type" value="Genomic_DNA"/>
</dbReference>
<feature type="transmembrane region" description="Helical" evidence="3">
    <location>
        <begin position="58"/>
        <end position="79"/>
    </location>
</feature>
<gene>
    <name evidence="4" type="ORF">ACJDT4_02710</name>
</gene>
<keyword evidence="3" id="KW-1133">Transmembrane helix</keyword>
<keyword evidence="3" id="KW-0472">Membrane</keyword>
<evidence type="ECO:0000256" key="2">
    <source>
        <dbReference type="RuleBase" id="RU003750"/>
    </source>
</evidence>